<feature type="binding site" evidence="12">
    <location>
        <position position="385"/>
    </location>
    <ligand>
        <name>L-serine</name>
        <dbReference type="ChEBI" id="CHEBI:33384"/>
    </ligand>
</feature>
<evidence type="ECO:0000256" key="12">
    <source>
        <dbReference type="HAMAP-Rule" id="MF_00176"/>
    </source>
</evidence>
<dbReference type="PROSITE" id="PS50862">
    <property type="entry name" value="AA_TRNA_LIGASE_II"/>
    <property type="match status" value="1"/>
</dbReference>
<keyword evidence="7 12" id="KW-0067">ATP-binding</keyword>
<evidence type="ECO:0000256" key="2">
    <source>
        <dbReference type="ARBA" id="ARBA00005045"/>
    </source>
</evidence>
<dbReference type="GO" id="GO:0006434">
    <property type="term" value="P:seryl-tRNA aminoacylation"/>
    <property type="evidence" value="ECO:0007669"/>
    <property type="project" value="UniProtKB-UniRule"/>
</dbReference>
<keyword evidence="9 12" id="KW-0030">Aminoacyl-tRNA synthetase</keyword>
<accession>A0A371P288</accession>
<dbReference type="InterPro" id="IPR045864">
    <property type="entry name" value="aa-tRNA-synth_II/BPL/LPL"/>
</dbReference>
<dbReference type="HAMAP" id="MF_00176">
    <property type="entry name" value="Ser_tRNA_synth_type1"/>
    <property type="match status" value="1"/>
</dbReference>
<feature type="binding site" evidence="13">
    <location>
        <position position="262"/>
    </location>
    <ligand>
        <name>L-serine</name>
        <dbReference type="ChEBI" id="CHEBI:33384"/>
    </ligand>
</feature>
<dbReference type="InterPro" id="IPR002314">
    <property type="entry name" value="aa-tRNA-synt_IIb"/>
</dbReference>
<evidence type="ECO:0000313" key="18">
    <source>
        <dbReference type="Proteomes" id="UP000261905"/>
    </source>
</evidence>
<feature type="binding site" evidence="13">
    <location>
        <position position="231"/>
    </location>
    <ligand>
        <name>L-serine</name>
        <dbReference type="ChEBI" id="CHEBI:33384"/>
    </ligand>
</feature>
<keyword evidence="15" id="KW-0175">Coiled coil</keyword>
<evidence type="ECO:0000256" key="4">
    <source>
        <dbReference type="ARBA" id="ARBA00022490"/>
    </source>
</evidence>
<evidence type="ECO:0000256" key="1">
    <source>
        <dbReference type="ARBA" id="ARBA00004496"/>
    </source>
</evidence>
<dbReference type="Pfam" id="PF02403">
    <property type="entry name" value="Seryl_tRNA_N"/>
    <property type="match status" value="1"/>
</dbReference>
<dbReference type="PANTHER" id="PTHR43697:SF1">
    <property type="entry name" value="SERINE--TRNA LIGASE"/>
    <property type="match status" value="1"/>
</dbReference>
<dbReference type="UniPathway" id="UPA00906">
    <property type="reaction ID" value="UER00895"/>
</dbReference>
<proteinExistence type="inferred from homology"/>
<reference evidence="17 18" key="1">
    <citation type="submission" date="2018-08" db="EMBL/GenBank/DDBJ databases">
        <title>Paenibacillus sp. M4BSY-1, whole genome shotgun sequence.</title>
        <authorList>
            <person name="Tuo L."/>
        </authorList>
    </citation>
    <scope>NUCLEOTIDE SEQUENCE [LARGE SCALE GENOMIC DNA]</scope>
    <source>
        <strain evidence="17 18">M4BSY-1</strain>
    </source>
</reference>
<evidence type="ECO:0000313" key="17">
    <source>
        <dbReference type="EMBL" id="REK69446.1"/>
    </source>
</evidence>
<dbReference type="PRINTS" id="PR00981">
    <property type="entry name" value="TRNASYNTHSER"/>
</dbReference>
<evidence type="ECO:0000256" key="14">
    <source>
        <dbReference type="PIRSR" id="PIRSR001529-2"/>
    </source>
</evidence>
<evidence type="ECO:0000256" key="11">
    <source>
        <dbReference type="ARBA" id="ARBA00048823"/>
    </source>
</evidence>
<dbReference type="GO" id="GO:0016740">
    <property type="term" value="F:transferase activity"/>
    <property type="evidence" value="ECO:0007669"/>
    <property type="project" value="UniProtKB-ARBA"/>
</dbReference>
<comment type="catalytic activity">
    <reaction evidence="10 12">
        <text>tRNA(Sec) + L-serine + ATP = L-seryl-tRNA(Sec) + AMP + diphosphate + H(+)</text>
        <dbReference type="Rhea" id="RHEA:42580"/>
        <dbReference type="Rhea" id="RHEA-COMP:9742"/>
        <dbReference type="Rhea" id="RHEA-COMP:10128"/>
        <dbReference type="ChEBI" id="CHEBI:15378"/>
        <dbReference type="ChEBI" id="CHEBI:30616"/>
        <dbReference type="ChEBI" id="CHEBI:33019"/>
        <dbReference type="ChEBI" id="CHEBI:33384"/>
        <dbReference type="ChEBI" id="CHEBI:78442"/>
        <dbReference type="ChEBI" id="CHEBI:78533"/>
        <dbReference type="ChEBI" id="CHEBI:456215"/>
        <dbReference type="EC" id="6.1.1.11"/>
    </reaction>
</comment>
<comment type="function">
    <text evidence="12">Catalyzes the attachment of serine to tRNA(Ser). Is also able to aminoacylate tRNA(Sec) with serine, to form the misacylated tRNA L-seryl-tRNA(Sec), which will be further converted into selenocysteinyl-tRNA(Sec).</text>
</comment>
<dbReference type="GO" id="GO:0005524">
    <property type="term" value="F:ATP binding"/>
    <property type="evidence" value="ECO:0007669"/>
    <property type="project" value="UniProtKB-UniRule"/>
</dbReference>
<dbReference type="SUPFAM" id="SSF46589">
    <property type="entry name" value="tRNA-binding arm"/>
    <property type="match status" value="1"/>
</dbReference>
<dbReference type="Pfam" id="PF00587">
    <property type="entry name" value="tRNA-synt_2b"/>
    <property type="match status" value="1"/>
</dbReference>
<feature type="binding site" evidence="12">
    <location>
        <begin position="231"/>
        <end position="233"/>
    </location>
    <ligand>
        <name>L-serine</name>
        <dbReference type="ChEBI" id="CHEBI:33384"/>
    </ligand>
</feature>
<keyword evidence="6 12" id="KW-0547">Nucleotide-binding</keyword>
<dbReference type="InterPro" id="IPR033729">
    <property type="entry name" value="SerRS_core"/>
</dbReference>
<dbReference type="Proteomes" id="UP000261905">
    <property type="component" value="Unassembled WGS sequence"/>
</dbReference>
<comment type="domain">
    <text evidence="12">Consists of two distinct domains, a catalytic core and a N-terminal extension that is involved in tRNA binding.</text>
</comment>
<feature type="binding site" evidence="13">
    <location>
        <position position="383"/>
    </location>
    <ligand>
        <name>L-serine</name>
        <dbReference type="ChEBI" id="CHEBI:33384"/>
    </ligand>
</feature>
<dbReference type="GO" id="GO:0004828">
    <property type="term" value="F:serine-tRNA ligase activity"/>
    <property type="evidence" value="ECO:0007669"/>
    <property type="project" value="UniProtKB-UniRule"/>
</dbReference>
<dbReference type="InterPro" id="IPR015866">
    <property type="entry name" value="Ser-tRNA-synth_1_N"/>
</dbReference>
<feature type="domain" description="Aminoacyl-transfer RNA synthetases class-II family profile" evidence="16">
    <location>
        <begin position="170"/>
        <end position="410"/>
    </location>
</feature>
<dbReference type="GO" id="GO:0140096">
    <property type="term" value="F:catalytic activity, acting on a protein"/>
    <property type="evidence" value="ECO:0007669"/>
    <property type="project" value="UniProtKB-ARBA"/>
</dbReference>
<name>A0A371P288_9BACL</name>
<evidence type="ECO:0000256" key="5">
    <source>
        <dbReference type="ARBA" id="ARBA00022598"/>
    </source>
</evidence>
<keyword evidence="8 12" id="KW-0648">Protein biosynthesis</keyword>
<organism evidence="17 18">
    <name type="scientific">Paenibacillus paeoniae</name>
    <dbReference type="NCBI Taxonomy" id="2292705"/>
    <lineage>
        <taxon>Bacteria</taxon>
        <taxon>Bacillati</taxon>
        <taxon>Bacillota</taxon>
        <taxon>Bacilli</taxon>
        <taxon>Bacillales</taxon>
        <taxon>Paenibacillaceae</taxon>
        <taxon>Paenibacillus</taxon>
    </lineage>
</organism>
<feature type="coiled-coil region" evidence="15">
    <location>
        <begin position="38"/>
        <end position="103"/>
    </location>
</feature>
<dbReference type="NCBIfam" id="TIGR00414">
    <property type="entry name" value="serS"/>
    <property type="match status" value="1"/>
</dbReference>
<evidence type="ECO:0000256" key="3">
    <source>
        <dbReference type="ARBA" id="ARBA00010728"/>
    </source>
</evidence>
<comment type="caution">
    <text evidence="17">The sequence shown here is derived from an EMBL/GenBank/DDBJ whole genome shotgun (WGS) entry which is preliminary data.</text>
</comment>
<evidence type="ECO:0000256" key="15">
    <source>
        <dbReference type="SAM" id="Coils"/>
    </source>
</evidence>
<comment type="pathway">
    <text evidence="2 12">Aminoacyl-tRNA biosynthesis; selenocysteinyl-tRNA(Sec) biosynthesis; L-seryl-tRNA(Sec) from L-serine and tRNA(Sec): step 1/1.</text>
</comment>
<dbReference type="EC" id="6.1.1.11" evidence="12"/>
<dbReference type="SUPFAM" id="SSF55681">
    <property type="entry name" value="Class II aaRS and biotin synthetases"/>
    <property type="match status" value="1"/>
</dbReference>
<evidence type="ECO:0000259" key="16">
    <source>
        <dbReference type="PROSITE" id="PS50862"/>
    </source>
</evidence>
<comment type="caution">
    <text evidence="12">Lacks conserved residue(s) required for the propagation of feature annotation.</text>
</comment>
<dbReference type="InterPro" id="IPR002317">
    <property type="entry name" value="Ser-tRNA-ligase_type_1"/>
</dbReference>
<sequence>MLDVKLLRTEFEKVEQALRNRGASLDLIAGFPELDQKRRELIQETETLKNRRNTVSQEVAKLKRSGGDADSLILEMREVGDRIKELDDQLREMDVQVEELTLNIPNIPSESVPVGASEEENVEIRRIGEVPTFEFEPKAHYDVAHELGILDFERAAKVTGSRFTFYRGLGARLERALISFMMDLHSDKHGYEEVLPPYIVNRDSLIGTGQLPKFEEDLFKIKDTDYYLIPTAEVPVTNIHRDEILDNEDLPKNFVAYSACFRSEAGSAGRDTRGLIRQHQFNKVELVKLVKPEDSYAELEKLTGEAEKVLQLLGLPYRVLTLCTGDMGFTSAKTYDLEVWIPSANTYREISSCSNFEDFQARRAGIRFRREAKSKPEFVHTLNGSGLAVGRTVAAILENYQQADGSVIIPEVLRPYMGGIEAIPAK</sequence>
<evidence type="ECO:0000256" key="7">
    <source>
        <dbReference type="ARBA" id="ARBA00022840"/>
    </source>
</evidence>
<dbReference type="InterPro" id="IPR006195">
    <property type="entry name" value="aa-tRNA-synth_II"/>
</dbReference>
<comment type="catalytic activity">
    <reaction evidence="11 12">
        <text>tRNA(Ser) + L-serine + ATP = L-seryl-tRNA(Ser) + AMP + diphosphate + H(+)</text>
        <dbReference type="Rhea" id="RHEA:12292"/>
        <dbReference type="Rhea" id="RHEA-COMP:9669"/>
        <dbReference type="Rhea" id="RHEA-COMP:9703"/>
        <dbReference type="ChEBI" id="CHEBI:15378"/>
        <dbReference type="ChEBI" id="CHEBI:30616"/>
        <dbReference type="ChEBI" id="CHEBI:33019"/>
        <dbReference type="ChEBI" id="CHEBI:33384"/>
        <dbReference type="ChEBI" id="CHEBI:78442"/>
        <dbReference type="ChEBI" id="CHEBI:78533"/>
        <dbReference type="ChEBI" id="CHEBI:456215"/>
        <dbReference type="EC" id="6.1.1.11"/>
    </reaction>
</comment>
<feature type="binding site" evidence="12 13">
    <location>
        <position position="285"/>
    </location>
    <ligand>
        <name>L-serine</name>
        <dbReference type="ChEBI" id="CHEBI:33384"/>
    </ligand>
</feature>
<evidence type="ECO:0000256" key="8">
    <source>
        <dbReference type="ARBA" id="ARBA00022917"/>
    </source>
</evidence>
<comment type="subcellular location">
    <subcellularLocation>
        <location evidence="1 12">Cytoplasm</location>
    </subcellularLocation>
</comment>
<dbReference type="GO" id="GO:0005737">
    <property type="term" value="C:cytoplasm"/>
    <property type="evidence" value="ECO:0007669"/>
    <property type="project" value="UniProtKB-SubCell"/>
</dbReference>
<dbReference type="RefSeq" id="WP_116049485.1">
    <property type="nucleotide sequence ID" value="NZ_QUBQ01000007.1"/>
</dbReference>
<evidence type="ECO:0000256" key="13">
    <source>
        <dbReference type="PIRSR" id="PIRSR001529-1"/>
    </source>
</evidence>
<gene>
    <name evidence="12" type="primary">serS</name>
    <name evidence="17" type="ORF">DX130_23320</name>
</gene>
<keyword evidence="5 12" id="KW-0436">Ligase</keyword>
<feature type="binding site" evidence="12 14">
    <location>
        <begin position="349"/>
        <end position="352"/>
    </location>
    <ligand>
        <name>ATP</name>
        <dbReference type="ChEBI" id="CHEBI:30616"/>
    </ligand>
</feature>
<keyword evidence="18" id="KW-1185">Reference proteome</keyword>
<dbReference type="PIRSF" id="PIRSF001529">
    <property type="entry name" value="Ser-tRNA-synth_IIa"/>
    <property type="match status" value="1"/>
</dbReference>
<evidence type="ECO:0000256" key="6">
    <source>
        <dbReference type="ARBA" id="ARBA00022741"/>
    </source>
</evidence>
<dbReference type="CDD" id="cd00770">
    <property type="entry name" value="SerRS_core"/>
    <property type="match status" value="1"/>
</dbReference>
<feature type="binding site" evidence="12 14">
    <location>
        <begin position="262"/>
        <end position="264"/>
    </location>
    <ligand>
        <name>ATP</name>
        <dbReference type="ChEBI" id="CHEBI:30616"/>
    </ligand>
</feature>
<dbReference type="OrthoDB" id="9804647at2"/>
<dbReference type="Gene3D" id="1.10.287.40">
    <property type="entry name" value="Serine-tRNA synthetase, tRNA binding domain"/>
    <property type="match status" value="1"/>
</dbReference>
<keyword evidence="4 12" id="KW-0963">Cytoplasm</keyword>
<comment type="subunit">
    <text evidence="12">Homodimer. The tRNA molecule binds across the dimer.</text>
</comment>
<protein>
    <recommendedName>
        <fullName evidence="12">Serine--tRNA ligase</fullName>
        <ecNumber evidence="12">6.1.1.11</ecNumber>
    </recommendedName>
    <alternativeName>
        <fullName evidence="12">Seryl-tRNA synthetase</fullName>
        <shortName evidence="12">SerRS</shortName>
    </alternativeName>
    <alternativeName>
        <fullName evidence="12">Seryl-tRNA(Ser/Sec) synthetase</fullName>
    </alternativeName>
</protein>
<dbReference type="EMBL" id="QUBQ01000007">
    <property type="protein sequence ID" value="REK69446.1"/>
    <property type="molecule type" value="Genomic_DNA"/>
</dbReference>
<dbReference type="AlphaFoldDB" id="A0A371P288"/>
<dbReference type="InterPro" id="IPR010978">
    <property type="entry name" value="tRNA-bd_arm"/>
</dbReference>
<dbReference type="PANTHER" id="PTHR43697">
    <property type="entry name" value="SERYL-TRNA SYNTHETASE"/>
    <property type="match status" value="1"/>
</dbReference>
<dbReference type="GO" id="GO:0016260">
    <property type="term" value="P:selenocysteine biosynthetic process"/>
    <property type="evidence" value="ECO:0007669"/>
    <property type="project" value="UniProtKB-UniRule"/>
</dbReference>
<dbReference type="InterPro" id="IPR042103">
    <property type="entry name" value="SerRS_1_N_sf"/>
</dbReference>
<evidence type="ECO:0000256" key="10">
    <source>
        <dbReference type="ARBA" id="ARBA00047929"/>
    </source>
</evidence>
<dbReference type="Gene3D" id="3.30.930.10">
    <property type="entry name" value="Bira Bifunctional Protein, Domain 2"/>
    <property type="match status" value="1"/>
</dbReference>
<evidence type="ECO:0000256" key="9">
    <source>
        <dbReference type="ARBA" id="ARBA00023146"/>
    </source>
</evidence>
<comment type="similarity">
    <text evidence="3 12">Belongs to the class-II aminoacyl-tRNA synthetase family. Type-1 seryl-tRNA synthetase subfamily.</text>
</comment>